<organism evidence="2 3">
    <name type="scientific">Sandarakinorhabdus cyanobacteriorum</name>
    <dbReference type="NCBI Taxonomy" id="1981098"/>
    <lineage>
        <taxon>Bacteria</taxon>
        <taxon>Pseudomonadati</taxon>
        <taxon>Pseudomonadota</taxon>
        <taxon>Alphaproteobacteria</taxon>
        <taxon>Sphingomonadales</taxon>
        <taxon>Sphingosinicellaceae</taxon>
        <taxon>Sandarakinorhabdus</taxon>
    </lineage>
</organism>
<dbReference type="Pfam" id="PF13360">
    <property type="entry name" value="PQQ_2"/>
    <property type="match status" value="2"/>
</dbReference>
<dbReference type="InterPro" id="IPR011047">
    <property type="entry name" value="Quinoprotein_ADH-like_sf"/>
</dbReference>
<evidence type="ECO:0000259" key="1">
    <source>
        <dbReference type="Pfam" id="PF13360"/>
    </source>
</evidence>
<feature type="domain" description="Pyrrolo-quinoline quinone repeat" evidence="1">
    <location>
        <begin position="133"/>
        <end position="368"/>
    </location>
</feature>
<protein>
    <recommendedName>
        <fullName evidence="1">Pyrrolo-quinoline quinone repeat domain-containing protein</fullName>
    </recommendedName>
</protein>
<keyword evidence="3" id="KW-1185">Reference proteome</keyword>
<evidence type="ECO:0000313" key="2">
    <source>
        <dbReference type="EMBL" id="OYQ31909.1"/>
    </source>
</evidence>
<accession>A0A255YRT3</accession>
<dbReference type="PANTHER" id="PTHR34512">
    <property type="entry name" value="CELL SURFACE PROTEIN"/>
    <property type="match status" value="1"/>
</dbReference>
<reference evidence="2 3" key="1">
    <citation type="submission" date="2017-07" db="EMBL/GenBank/DDBJ databases">
        <title>Sandarakinorhabdus cyanobacteriorum sp. nov., a novel bacterium isolated from cyanobacterial aggregates in a eutrophic lake.</title>
        <authorList>
            <person name="Cai H."/>
        </authorList>
    </citation>
    <scope>NUCLEOTIDE SEQUENCE [LARGE SCALE GENOMIC DNA]</scope>
    <source>
        <strain evidence="2 3">TH057</strain>
    </source>
</reference>
<dbReference type="InterPro" id="IPR018391">
    <property type="entry name" value="PQQ_b-propeller_rpt"/>
</dbReference>
<dbReference type="EMBL" id="NOXT01000084">
    <property type="protein sequence ID" value="OYQ31909.1"/>
    <property type="molecule type" value="Genomic_DNA"/>
</dbReference>
<sequence length="450" mass="47853">MSVSQPQQRSVRAITILLMASLALASCGVFKKGTSKKRTPTLGERIPIMSFESRAEAEAELKDTAIVLPAAEANAEWAQPGGSPAKVGGHLALAEKPVEAWRASIGKGSSGTARLNAAPVVGGGRVFTMDILGQVRAFDADTGRVAWSAQYRLPKRNVRPAFGGGVSYGDGRVYALTGYGSAVAYDAETGKQLWDRALGQPLRGAPTVAGNRIFAVSQDNQLHALNAATGELLWTVTGTVEIAGILGVGAPAVQLDTVVAGFSSGELNALRAETGRTVWQDQLARTGRSTAMAALADIDGSPVIDRGRVFAVGHGGRMVALEMATGQRAWERNFAGVWTPWLAGEFIYLVTVDGEVLCITRSEGKVRWVLRLDQYRKPKNKKGAIQWAGPVLAGERIWVAGSNRELIAVDPYEGKRTITIKLKAAAYLPPVVAGGRLYQLTDDGTLTAYR</sequence>
<comment type="caution">
    <text evidence="2">The sequence shown here is derived from an EMBL/GenBank/DDBJ whole genome shotgun (WGS) entry which is preliminary data.</text>
</comment>
<gene>
    <name evidence="2" type="ORF">CHU93_04125</name>
</gene>
<dbReference type="Gene3D" id="2.130.10.10">
    <property type="entry name" value="YVTN repeat-like/Quinoprotein amine dehydrogenase"/>
    <property type="match status" value="1"/>
</dbReference>
<dbReference type="SMART" id="SM00564">
    <property type="entry name" value="PQQ"/>
    <property type="match status" value="7"/>
</dbReference>
<dbReference type="SUPFAM" id="SSF50998">
    <property type="entry name" value="Quinoprotein alcohol dehydrogenase-like"/>
    <property type="match status" value="1"/>
</dbReference>
<name>A0A255YRT3_9SPHN</name>
<dbReference type="Proteomes" id="UP000216991">
    <property type="component" value="Unassembled WGS sequence"/>
</dbReference>
<dbReference type="InterPro" id="IPR002372">
    <property type="entry name" value="PQQ_rpt_dom"/>
</dbReference>
<dbReference type="OrthoDB" id="5290752at2"/>
<proteinExistence type="predicted"/>
<evidence type="ECO:0000313" key="3">
    <source>
        <dbReference type="Proteomes" id="UP000216991"/>
    </source>
</evidence>
<dbReference type="InterPro" id="IPR015943">
    <property type="entry name" value="WD40/YVTN_repeat-like_dom_sf"/>
</dbReference>
<dbReference type="PANTHER" id="PTHR34512:SF30">
    <property type="entry name" value="OUTER MEMBRANE PROTEIN ASSEMBLY FACTOR BAMB"/>
    <property type="match status" value="1"/>
</dbReference>
<dbReference type="RefSeq" id="WP_094472886.1">
    <property type="nucleotide sequence ID" value="NZ_NOXT01000084.1"/>
</dbReference>
<feature type="domain" description="Pyrrolo-quinoline quinone repeat" evidence="1">
    <location>
        <begin position="389"/>
        <end position="449"/>
    </location>
</feature>
<dbReference type="AlphaFoldDB" id="A0A255YRT3"/>